<accession>A0A1L9VA20</accession>
<dbReference type="GeneID" id="34463739"/>
<dbReference type="Gene3D" id="3.40.50.720">
    <property type="entry name" value="NAD(P)-binding Rossmann-like Domain"/>
    <property type="match status" value="1"/>
</dbReference>
<dbReference type="AlphaFoldDB" id="A0A1L9VA20"/>
<protein>
    <submittedName>
        <fullName evidence="4">Uncharacterized protein</fullName>
    </submittedName>
</protein>
<dbReference type="OrthoDB" id="5840532at2759"/>
<evidence type="ECO:0000313" key="5">
    <source>
        <dbReference type="Proteomes" id="UP000184300"/>
    </source>
</evidence>
<keyword evidence="5" id="KW-1185">Reference proteome</keyword>
<keyword evidence="3" id="KW-0560">Oxidoreductase</keyword>
<dbReference type="SUPFAM" id="SSF51735">
    <property type="entry name" value="NAD(P)-binding Rossmann-fold domains"/>
    <property type="match status" value="1"/>
</dbReference>
<dbReference type="Pfam" id="PF13561">
    <property type="entry name" value="adh_short_C2"/>
    <property type="match status" value="1"/>
</dbReference>
<dbReference type="RefSeq" id="XP_022397447.1">
    <property type="nucleotide sequence ID" value="XM_022547478.1"/>
</dbReference>
<dbReference type="VEuPathDB" id="FungiDB:ASPGLDRAFT_51180"/>
<dbReference type="GO" id="GO:0016491">
    <property type="term" value="F:oxidoreductase activity"/>
    <property type="evidence" value="ECO:0007669"/>
    <property type="project" value="UniProtKB-KW"/>
</dbReference>
<reference evidence="5" key="1">
    <citation type="journal article" date="2017" name="Genome Biol.">
        <title>Comparative genomics reveals high biological diversity and specific adaptations in the industrially and medically important fungal genus Aspergillus.</title>
        <authorList>
            <person name="de Vries R.P."/>
            <person name="Riley R."/>
            <person name="Wiebenga A."/>
            <person name="Aguilar-Osorio G."/>
            <person name="Amillis S."/>
            <person name="Uchima C.A."/>
            <person name="Anderluh G."/>
            <person name="Asadollahi M."/>
            <person name="Askin M."/>
            <person name="Barry K."/>
            <person name="Battaglia E."/>
            <person name="Bayram O."/>
            <person name="Benocci T."/>
            <person name="Braus-Stromeyer S.A."/>
            <person name="Caldana C."/>
            <person name="Canovas D."/>
            <person name="Cerqueira G.C."/>
            <person name="Chen F."/>
            <person name="Chen W."/>
            <person name="Choi C."/>
            <person name="Clum A."/>
            <person name="Dos Santos R.A."/>
            <person name="Damasio A.R."/>
            <person name="Diallinas G."/>
            <person name="Emri T."/>
            <person name="Fekete E."/>
            <person name="Flipphi M."/>
            <person name="Freyberg S."/>
            <person name="Gallo A."/>
            <person name="Gournas C."/>
            <person name="Habgood R."/>
            <person name="Hainaut M."/>
            <person name="Harispe M.L."/>
            <person name="Henrissat B."/>
            <person name="Hilden K.S."/>
            <person name="Hope R."/>
            <person name="Hossain A."/>
            <person name="Karabika E."/>
            <person name="Karaffa L."/>
            <person name="Karanyi Z."/>
            <person name="Krasevec N."/>
            <person name="Kuo A."/>
            <person name="Kusch H."/>
            <person name="LaButti K."/>
            <person name="Lagendijk E.L."/>
            <person name="Lapidus A."/>
            <person name="Levasseur A."/>
            <person name="Lindquist E."/>
            <person name="Lipzen A."/>
            <person name="Logrieco A.F."/>
            <person name="MacCabe A."/>
            <person name="Maekelae M.R."/>
            <person name="Malavazi I."/>
            <person name="Melin P."/>
            <person name="Meyer V."/>
            <person name="Mielnichuk N."/>
            <person name="Miskei M."/>
            <person name="Molnar A.P."/>
            <person name="Mule G."/>
            <person name="Ngan C.Y."/>
            <person name="Orejas M."/>
            <person name="Orosz E."/>
            <person name="Ouedraogo J.P."/>
            <person name="Overkamp K.M."/>
            <person name="Park H.-S."/>
            <person name="Perrone G."/>
            <person name="Piumi F."/>
            <person name="Punt P.J."/>
            <person name="Ram A.F."/>
            <person name="Ramon A."/>
            <person name="Rauscher S."/>
            <person name="Record E."/>
            <person name="Riano-Pachon D.M."/>
            <person name="Robert V."/>
            <person name="Roehrig J."/>
            <person name="Ruller R."/>
            <person name="Salamov A."/>
            <person name="Salih N.S."/>
            <person name="Samson R.A."/>
            <person name="Sandor E."/>
            <person name="Sanguinetti M."/>
            <person name="Schuetze T."/>
            <person name="Sepcic K."/>
            <person name="Shelest E."/>
            <person name="Sherlock G."/>
            <person name="Sophianopoulou V."/>
            <person name="Squina F.M."/>
            <person name="Sun H."/>
            <person name="Susca A."/>
            <person name="Todd R.B."/>
            <person name="Tsang A."/>
            <person name="Unkles S.E."/>
            <person name="van de Wiele N."/>
            <person name="van Rossen-Uffink D."/>
            <person name="Oliveira J.V."/>
            <person name="Vesth T.C."/>
            <person name="Visser J."/>
            <person name="Yu J.-H."/>
            <person name="Zhou M."/>
            <person name="Andersen M.R."/>
            <person name="Archer D.B."/>
            <person name="Baker S.E."/>
            <person name="Benoit I."/>
            <person name="Brakhage A.A."/>
            <person name="Braus G.H."/>
            <person name="Fischer R."/>
            <person name="Frisvad J.C."/>
            <person name="Goldman G.H."/>
            <person name="Houbraken J."/>
            <person name="Oakley B."/>
            <person name="Pocsi I."/>
            <person name="Scazzocchio C."/>
            <person name="Seiboth B."/>
            <person name="vanKuyk P.A."/>
            <person name="Wortman J."/>
            <person name="Dyer P.S."/>
            <person name="Grigoriev I.V."/>
        </authorList>
    </citation>
    <scope>NUCLEOTIDE SEQUENCE [LARGE SCALE GENOMIC DNA]</scope>
    <source>
        <strain evidence="5">CBS 516.65</strain>
    </source>
</reference>
<dbReference type="PROSITE" id="PS00061">
    <property type="entry name" value="ADH_SHORT"/>
    <property type="match status" value="1"/>
</dbReference>
<dbReference type="FunFam" id="3.40.50.720:FF:000084">
    <property type="entry name" value="Short-chain dehydrogenase reductase"/>
    <property type="match status" value="1"/>
</dbReference>
<dbReference type="InterPro" id="IPR036291">
    <property type="entry name" value="NAD(P)-bd_dom_sf"/>
</dbReference>
<organism evidence="4 5">
    <name type="scientific">Aspergillus glaucus CBS 516.65</name>
    <dbReference type="NCBI Taxonomy" id="1160497"/>
    <lineage>
        <taxon>Eukaryota</taxon>
        <taxon>Fungi</taxon>
        <taxon>Dikarya</taxon>
        <taxon>Ascomycota</taxon>
        <taxon>Pezizomycotina</taxon>
        <taxon>Eurotiomycetes</taxon>
        <taxon>Eurotiomycetidae</taxon>
        <taxon>Eurotiales</taxon>
        <taxon>Aspergillaceae</taxon>
        <taxon>Aspergillus</taxon>
        <taxon>Aspergillus subgen. Aspergillus</taxon>
    </lineage>
</organism>
<dbReference type="STRING" id="1160497.A0A1L9VA20"/>
<keyword evidence="2" id="KW-0521">NADP</keyword>
<sequence length="273" mass="28745">MNLTGYAFIVGGGGGIGSVCALAFAQDGAAGLLVADLSLESAHRIAVECQRAATHPSFRAEALHIDVSQGESVKRATAHMVQTFGRIDCLVNCAGIGVERAVEIADANADEFCRFLDVNTTGSFMLVREVSAIMKSQELRIVDSLSEARGKTRGSIVILGSASSFVATPGMVQYTTSKHAVLGFVKNAALDNAPHGIRVNCVCPSWVDTPMIQRAIESGLELDQLIKTVVPMGRIATPDEVADAVVFLSSSRSSYFTGCGFIMDGGTTLTCHV</sequence>
<gene>
    <name evidence="4" type="ORF">ASPGLDRAFT_51180</name>
</gene>
<dbReference type="InterPro" id="IPR002347">
    <property type="entry name" value="SDR_fam"/>
</dbReference>
<evidence type="ECO:0000256" key="3">
    <source>
        <dbReference type="ARBA" id="ARBA00023002"/>
    </source>
</evidence>
<dbReference type="PRINTS" id="PR00080">
    <property type="entry name" value="SDRFAMILY"/>
</dbReference>
<dbReference type="PANTHER" id="PTHR24321:SF12">
    <property type="entry name" value="SHORT-CHAIN DEHYDROGENASE_REDUCTASE FAMILY, PUTATIVE (AFU_ORTHOLOGUE AFUA_5G14340)-RELATED"/>
    <property type="match status" value="1"/>
</dbReference>
<dbReference type="PANTHER" id="PTHR24321">
    <property type="entry name" value="DEHYDROGENASES, SHORT CHAIN"/>
    <property type="match status" value="1"/>
</dbReference>
<comment type="similarity">
    <text evidence="1">Belongs to the short-chain dehydrogenases/reductases (SDR) family.</text>
</comment>
<dbReference type="GO" id="GO:0044550">
    <property type="term" value="P:secondary metabolite biosynthetic process"/>
    <property type="evidence" value="ECO:0007669"/>
    <property type="project" value="UniProtKB-ARBA"/>
</dbReference>
<proteinExistence type="inferred from homology"/>
<evidence type="ECO:0000313" key="4">
    <source>
        <dbReference type="EMBL" id="OJJ80749.1"/>
    </source>
</evidence>
<dbReference type="PRINTS" id="PR00081">
    <property type="entry name" value="GDHRDH"/>
</dbReference>
<dbReference type="Proteomes" id="UP000184300">
    <property type="component" value="Unassembled WGS sequence"/>
</dbReference>
<evidence type="ECO:0000256" key="2">
    <source>
        <dbReference type="ARBA" id="ARBA00022857"/>
    </source>
</evidence>
<dbReference type="CDD" id="cd05233">
    <property type="entry name" value="SDR_c"/>
    <property type="match status" value="1"/>
</dbReference>
<dbReference type="EMBL" id="KV878909">
    <property type="protein sequence ID" value="OJJ80749.1"/>
    <property type="molecule type" value="Genomic_DNA"/>
</dbReference>
<evidence type="ECO:0000256" key="1">
    <source>
        <dbReference type="ARBA" id="ARBA00006484"/>
    </source>
</evidence>
<name>A0A1L9VA20_ASPGL</name>
<dbReference type="InterPro" id="IPR020904">
    <property type="entry name" value="Sc_DH/Rdtase_CS"/>
</dbReference>